<organism evidence="1">
    <name type="scientific">gut metagenome</name>
    <dbReference type="NCBI Taxonomy" id="749906"/>
    <lineage>
        <taxon>unclassified sequences</taxon>
        <taxon>metagenomes</taxon>
        <taxon>organismal metagenomes</taxon>
    </lineage>
</organism>
<dbReference type="AlphaFoldDB" id="J9GWK1"/>
<accession>J9GWK1</accession>
<evidence type="ECO:0000313" key="1">
    <source>
        <dbReference type="EMBL" id="EJX05015.1"/>
    </source>
</evidence>
<gene>
    <name evidence="1" type="ORF">EVA_06875</name>
</gene>
<reference evidence="1" key="1">
    <citation type="journal article" date="2012" name="PLoS ONE">
        <title>Gene sets for utilization of primary and secondary nutrition supplies in the distal gut of endangered iberian lynx.</title>
        <authorList>
            <person name="Alcaide M."/>
            <person name="Messina E."/>
            <person name="Richter M."/>
            <person name="Bargiela R."/>
            <person name="Peplies J."/>
            <person name="Huws S.A."/>
            <person name="Newbold C.J."/>
            <person name="Golyshin P.N."/>
            <person name="Simon M.A."/>
            <person name="Lopez G."/>
            <person name="Yakimov M.M."/>
            <person name="Ferrer M."/>
        </authorList>
    </citation>
    <scope>NUCLEOTIDE SEQUENCE</scope>
</reference>
<feature type="non-terminal residue" evidence="1">
    <location>
        <position position="1"/>
    </location>
</feature>
<name>J9GWK1_9ZZZZ</name>
<comment type="caution">
    <text evidence="1">The sequence shown here is derived from an EMBL/GenBank/DDBJ whole genome shotgun (WGS) entry which is preliminary data.</text>
</comment>
<dbReference type="EMBL" id="AMCI01001608">
    <property type="protein sequence ID" value="EJX05015.1"/>
    <property type="molecule type" value="Genomic_DNA"/>
</dbReference>
<sequence length="26" mass="3022">AADSAEEICGRDRWPLPSYSEMLYYV</sequence>
<dbReference type="Gene3D" id="1.20.120.1560">
    <property type="match status" value="1"/>
</dbReference>
<protein>
    <submittedName>
        <fullName evidence="1">Uncharacterized protein</fullName>
    </submittedName>
</protein>
<proteinExistence type="predicted"/>